<dbReference type="Proteomes" id="UP000000333">
    <property type="component" value="Chromosome"/>
</dbReference>
<accession>E1QW41</accession>
<name>E1QW41_OLSUV</name>
<organism evidence="1 2">
    <name type="scientific">Olsenella uli (strain ATCC 49627 / DSM 7084 / CCUG 31166 / CIP 109912 / JCM 12494 / LMG 11480 / NCIMB 702895 / VPI D76D-27C)</name>
    <name type="common">Lactobacillus uli</name>
    <dbReference type="NCBI Taxonomy" id="633147"/>
    <lineage>
        <taxon>Bacteria</taxon>
        <taxon>Bacillati</taxon>
        <taxon>Actinomycetota</taxon>
        <taxon>Coriobacteriia</taxon>
        <taxon>Coriobacteriales</taxon>
        <taxon>Atopobiaceae</taxon>
        <taxon>Olsenella</taxon>
    </lineage>
</organism>
<proteinExistence type="predicted"/>
<dbReference type="InterPro" id="IPR010146">
    <property type="entry name" value="CRISPR-assoc_prot_Csn2-typ"/>
</dbReference>
<dbReference type="AlphaFoldDB" id="E1QW41"/>
<dbReference type="EMBL" id="CP002106">
    <property type="protein sequence ID" value="ADK68344.1"/>
    <property type="molecule type" value="Genomic_DNA"/>
</dbReference>
<dbReference type="GeneID" id="78512647"/>
<dbReference type="eggNOG" id="ENOG5032CMC">
    <property type="taxonomic scope" value="Bacteria"/>
</dbReference>
<evidence type="ECO:0008006" key="3">
    <source>
        <dbReference type="Google" id="ProtNLM"/>
    </source>
</evidence>
<reference evidence="1 2" key="1">
    <citation type="journal article" date="2010" name="Stand. Genomic Sci.">
        <title>Complete genome sequence of Olsenella uli type strain (VPI D76D-27C).</title>
        <authorList>
            <person name="Goker M."/>
            <person name="Held B."/>
            <person name="Lucas S."/>
            <person name="Nolan M."/>
            <person name="Yasawong M."/>
            <person name="Glavina Del Rio T."/>
            <person name="Tice H."/>
            <person name="Cheng J.F."/>
            <person name="Bruce D."/>
            <person name="Detter J.C."/>
            <person name="Tapia R."/>
            <person name="Han C."/>
            <person name="Goodwin L."/>
            <person name="Pitluck S."/>
            <person name="Liolios K."/>
            <person name="Ivanova N."/>
            <person name="Mavromatis K."/>
            <person name="Mikhailova N."/>
            <person name="Pati A."/>
            <person name="Chen A."/>
            <person name="Palaniappan K."/>
            <person name="Land M."/>
            <person name="Hauser L."/>
            <person name="Chang Y.J."/>
            <person name="Jeffries C.D."/>
            <person name="Rohde M."/>
            <person name="Sikorski J."/>
            <person name="Pukall R."/>
            <person name="Woyke T."/>
            <person name="Bristow J."/>
            <person name="Eisen J.A."/>
            <person name="Markowitz V."/>
            <person name="Hugenholtz P."/>
            <person name="Kyrpides N.C."/>
            <person name="Klenk H.P."/>
            <person name="Lapidus A."/>
        </authorList>
    </citation>
    <scope>NUCLEOTIDE SEQUENCE [LARGE SCALE GENOMIC DNA]</scope>
    <source>
        <strain evidence="2">ATCC 49627 / DSM 7084 / CIP 109912 / JCM 12494 / NCIMB 702895 / VPI D76D-27C</strain>
    </source>
</reference>
<protein>
    <recommendedName>
        <fullName evidence="3">Type II-A CRISPR-associated protein Csn2</fullName>
    </recommendedName>
</protein>
<gene>
    <name evidence="1" type="ordered locus">Olsu_1238</name>
</gene>
<evidence type="ECO:0000313" key="1">
    <source>
        <dbReference type="EMBL" id="ADK68344.1"/>
    </source>
</evidence>
<evidence type="ECO:0000313" key="2">
    <source>
        <dbReference type="Proteomes" id="UP000000333"/>
    </source>
</evidence>
<keyword evidence="2" id="KW-1185">Reference proteome</keyword>
<dbReference type="OrthoDB" id="3192260at2"/>
<dbReference type="Gene3D" id="3.40.50.11940">
    <property type="match status" value="2"/>
</dbReference>
<dbReference type="STRING" id="633147.Olsu_1238"/>
<dbReference type="CDD" id="cd09644">
    <property type="entry name" value="Csn2"/>
    <property type="match status" value="1"/>
</dbReference>
<sequence length="226" mass="25954">MRLSFSGLDDPLDIQPGRVTTLEVTNAELFSRICLSLKEGQGRQAPEPYTLWNDEEELSPKDALIFIESPLELPWNSKPLLGAVIKRFQTALLEDEELRTSIDRSAADIVSKYMSLGMTMHAEYDFEIEWDIQRFVKAFGFGVNRTSQQSILDSCMDFLSLSLDAGVTQCIVFVNLKTFLTERGLGMFFEHVFFTNVPVLLLEKWMDDVVYDYESKRVIDLDFIEH</sequence>
<dbReference type="InterPro" id="IPR038600">
    <property type="entry name" value="Csn2_sf"/>
</dbReference>
<dbReference type="KEGG" id="ols:Olsu_1238"/>
<dbReference type="RefSeq" id="WP_013252096.1">
    <property type="nucleotide sequence ID" value="NC_014363.1"/>
</dbReference>
<dbReference type="HOGENOM" id="CLU_1223077_0_0_11"/>
<dbReference type="NCBIfam" id="TIGR01866">
    <property type="entry name" value="cas_Csn2"/>
    <property type="match status" value="1"/>
</dbReference>
<dbReference type="Pfam" id="PF09711">
    <property type="entry name" value="Cas_Csn2"/>
    <property type="match status" value="1"/>
</dbReference>